<comment type="function">
    <text evidence="1 11">Catalyzes the synthesis of 5,6-dihydrouridine (D), a modified base found in the D-loop of most tRNAs, via the reduction of the C5-C6 double bond in target uridines.</text>
</comment>
<comment type="catalytic activity">
    <reaction evidence="10">
        <text>a 5,6-dihydrouridine in tRNA + NAD(+) = a uridine in tRNA + NADH + H(+)</text>
        <dbReference type="Rhea" id="RHEA:54452"/>
        <dbReference type="Rhea" id="RHEA-COMP:13339"/>
        <dbReference type="Rhea" id="RHEA-COMP:13887"/>
        <dbReference type="ChEBI" id="CHEBI:15378"/>
        <dbReference type="ChEBI" id="CHEBI:57540"/>
        <dbReference type="ChEBI" id="CHEBI:57945"/>
        <dbReference type="ChEBI" id="CHEBI:65315"/>
        <dbReference type="ChEBI" id="CHEBI:74443"/>
    </reaction>
</comment>
<dbReference type="InterPro" id="IPR013785">
    <property type="entry name" value="Aldolase_TIM"/>
</dbReference>
<dbReference type="GO" id="GO:0000049">
    <property type="term" value="F:tRNA binding"/>
    <property type="evidence" value="ECO:0007669"/>
    <property type="project" value="UniProtKB-KW"/>
</dbReference>
<evidence type="ECO:0000256" key="6">
    <source>
        <dbReference type="ARBA" id="ARBA00022857"/>
    </source>
</evidence>
<keyword evidence="6" id="KW-0521">NADP</keyword>
<dbReference type="STRING" id="927083.DB32_008338"/>
<dbReference type="GO" id="GO:0017150">
    <property type="term" value="F:tRNA dihydrouridine synthase activity"/>
    <property type="evidence" value="ECO:0007669"/>
    <property type="project" value="InterPro"/>
</dbReference>
<dbReference type="RefSeq" id="WP_053238076.1">
    <property type="nucleotide sequence ID" value="NZ_CP011125.1"/>
</dbReference>
<dbReference type="Proteomes" id="UP000034883">
    <property type="component" value="Chromosome"/>
</dbReference>
<evidence type="ECO:0000256" key="9">
    <source>
        <dbReference type="ARBA" id="ARBA00048205"/>
    </source>
</evidence>
<evidence type="ECO:0000256" key="12">
    <source>
        <dbReference type="PIRSR" id="PIRSR006621-1"/>
    </source>
</evidence>
<keyword evidence="5 11" id="KW-0819">tRNA processing</keyword>
<feature type="binding site" evidence="13">
    <location>
        <position position="143"/>
    </location>
    <ligand>
        <name>FMN</name>
        <dbReference type="ChEBI" id="CHEBI:58210"/>
    </ligand>
</feature>
<accession>A0A0F6SHX2</accession>
<evidence type="ECO:0000313" key="16">
    <source>
        <dbReference type="Proteomes" id="UP000034883"/>
    </source>
</evidence>
<reference evidence="15 16" key="1">
    <citation type="submission" date="2015-03" db="EMBL/GenBank/DDBJ databases">
        <title>Genome assembly of Sandaracinus amylolyticus DSM 53668.</title>
        <authorList>
            <person name="Sharma G."/>
            <person name="Subramanian S."/>
        </authorList>
    </citation>
    <scope>NUCLEOTIDE SEQUENCE [LARGE SCALE GENOMIC DNA]</scope>
    <source>
        <strain evidence="15 16">DSM 53668</strain>
    </source>
</reference>
<dbReference type="PANTHER" id="PTHR11082">
    <property type="entry name" value="TRNA-DIHYDROURIDINE SYNTHASE"/>
    <property type="match status" value="1"/>
</dbReference>
<evidence type="ECO:0000256" key="13">
    <source>
        <dbReference type="PIRSR" id="PIRSR006621-2"/>
    </source>
</evidence>
<evidence type="ECO:0000256" key="5">
    <source>
        <dbReference type="ARBA" id="ARBA00022694"/>
    </source>
</evidence>
<dbReference type="SUPFAM" id="SSF51395">
    <property type="entry name" value="FMN-linked oxidoreductases"/>
    <property type="match status" value="1"/>
</dbReference>
<dbReference type="Gene3D" id="3.20.20.70">
    <property type="entry name" value="Aldolase class I"/>
    <property type="match status" value="1"/>
</dbReference>
<dbReference type="CDD" id="cd02801">
    <property type="entry name" value="DUS_like_FMN"/>
    <property type="match status" value="1"/>
</dbReference>
<sequence length="348" mass="38331">MSAQFDFDAYFRSKPAILAPMEDVTDAVFRKICRDRGADLCFTEFVNVEGLLRGCKNAAHKIDLEPGDHPTVIQIYGADAERLAEAAEVAERAQPVWIDVNCGCWVPKIARRGAGAGWLRDPDAMVAMAKMLVERVSLPVTVKTRIGYEGEVHAGTGMIVGTASPENPPILELARRLEDVGVRALTLHCRTARMGHSGQADWSWARRVREVVSMPVLVNGDVKSADDAERAMRETGCEGVMIGRHAIDHPWIFREVRARLDRGETVAPPTIVERFATCREHLAAMVAERGEARAVRAMRRYYPGYLHGVHGGAVARRELNTTDTVEGVLALFERLEARARLESPAAAA</sequence>
<evidence type="ECO:0000256" key="11">
    <source>
        <dbReference type="PIRNR" id="PIRNR006621"/>
    </source>
</evidence>
<dbReference type="PIRSF" id="PIRSF006621">
    <property type="entry name" value="Dus"/>
    <property type="match status" value="1"/>
</dbReference>
<dbReference type="InterPro" id="IPR035587">
    <property type="entry name" value="DUS-like_FMN-bd"/>
</dbReference>
<dbReference type="KEGG" id="samy:DB32_008338"/>
<proteinExistence type="inferred from homology"/>
<keyword evidence="4 11" id="KW-0288">FMN</keyword>
<evidence type="ECO:0000256" key="8">
    <source>
        <dbReference type="ARBA" id="ARBA00023002"/>
    </source>
</evidence>
<dbReference type="EMBL" id="CP011125">
    <property type="protein sequence ID" value="AKF11189.1"/>
    <property type="molecule type" value="Genomic_DNA"/>
</dbReference>
<dbReference type="OrthoDB" id="9764501at2"/>
<keyword evidence="2" id="KW-0820">tRNA-binding</keyword>
<feature type="binding site" evidence="13">
    <location>
        <position position="74"/>
    </location>
    <ligand>
        <name>FMN</name>
        <dbReference type="ChEBI" id="CHEBI:58210"/>
    </ligand>
</feature>
<evidence type="ECO:0000256" key="7">
    <source>
        <dbReference type="ARBA" id="ARBA00022884"/>
    </source>
</evidence>
<keyword evidence="13" id="KW-0547">Nucleotide-binding</keyword>
<feature type="binding site" evidence="13">
    <location>
        <begin position="243"/>
        <end position="244"/>
    </location>
    <ligand>
        <name>FMN</name>
        <dbReference type="ChEBI" id="CHEBI:58210"/>
    </ligand>
</feature>
<keyword evidence="16" id="KW-1185">Reference proteome</keyword>
<dbReference type="Gene3D" id="1.10.1200.80">
    <property type="entry name" value="Putative flavin oxidoreducatase, domain 2"/>
    <property type="match status" value="1"/>
</dbReference>
<protein>
    <recommendedName>
        <fullName evidence="11">tRNA-dihydrouridine synthase</fullName>
        <ecNumber evidence="11">1.3.1.-</ecNumber>
    </recommendedName>
</protein>
<keyword evidence="3 11" id="KW-0285">Flavoprotein</keyword>
<evidence type="ECO:0000256" key="4">
    <source>
        <dbReference type="ARBA" id="ARBA00022643"/>
    </source>
</evidence>
<comment type="catalytic activity">
    <reaction evidence="9">
        <text>a 5,6-dihydrouridine in tRNA + NADP(+) = a uridine in tRNA + NADPH + H(+)</text>
        <dbReference type="Rhea" id="RHEA:23624"/>
        <dbReference type="Rhea" id="RHEA-COMP:13339"/>
        <dbReference type="Rhea" id="RHEA-COMP:13887"/>
        <dbReference type="ChEBI" id="CHEBI:15378"/>
        <dbReference type="ChEBI" id="CHEBI:57783"/>
        <dbReference type="ChEBI" id="CHEBI:58349"/>
        <dbReference type="ChEBI" id="CHEBI:65315"/>
        <dbReference type="ChEBI" id="CHEBI:74443"/>
    </reaction>
</comment>
<dbReference type="InterPro" id="IPR001269">
    <property type="entry name" value="DUS_fam"/>
</dbReference>
<dbReference type="GO" id="GO:0050660">
    <property type="term" value="F:flavin adenine dinucleotide binding"/>
    <property type="evidence" value="ECO:0007669"/>
    <property type="project" value="InterPro"/>
</dbReference>
<dbReference type="InterPro" id="IPR024036">
    <property type="entry name" value="tRNA-dHydroUridine_Synthase_C"/>
</dbReference>
<dbReference type="Pfam" id="PF01207">
    <property type="entry name" value="Dus"/>
    <property type="match status" value="1"/>
</dbReference>
<comment type="similarity">
    <text evidence="11">Belongs to the dus family.</text>
</comment>
<dbReference type="AlphaFoldDB" id="A0A0F6SHX2"/>
<feature type="domain" description="DUS-like FMN-binding" evidence="14">
    <location>
        <begin position="17"/>
        <end position="330"/>
    </location>
</feature>
<evidence type="ECO:0000256" key="3">
    <source>
        <dbReference type="ARBA" id="ARBA00022630"/>
    </source>
</evidence>
<keyword evidence="7" id="KW-0694">RNA-binding</keyword>
<evidence type="ECO:0000256" key="10">
    <source>
        <dbReference type="ARBA" id="ARBA00048802"/>
    </source>
</evidence>
<gene>
    <name evidence="15" type="ORF">DB32_008338</name>
</gene>
<feature type="binding site" evidence="13">
    <location>
        <position position="188"/>
    </location>
    <ligand>
        <name>FMN</name>
        <dbReference type="ChEBI" id="CHEBI:58210"/>
    </ligand>
</feature>
<organism evidence="15 16">
    <name type="scientific">Sandaracinus amylolyticus</name>
    <dbReference type="NCBI Taxonomy" id="927083"/>
    <lineage>
        <taxon>Bacteria</taxon>
        <taxon>Pseudomonadati</taxon>
        <taxon>Myxococcota</taxon>
        <taxon>Polyangia</taxon>
        <taxon>Polyangiales</taxon>
        <taxon>Sandaracinaceae</taxon>
        <taxon>Sandaracinus</taxon>
    </lineage>
</organism>
<evidence type="ECO:0000256" key="2">
    <source>
        <dbReference type="ARBA" id="ARBA00022555"/>
    </source>
</evidence>
<evidence type="ECO:0000256" key="1">
    <source>
        <dbReference type="ARBA" id="ARBA00002790"/>
    </source>
</evidence>
<keyword evidence="8 11" id="KW-0560">Oxidoreductase</keyword>
<dbReference type="PANTHER" id="PTHR11082:SF25">
    <property type="entry name" value="DUS-LIKE FMN-BINDING DOMAIN-CONTAINING PROTEIN"/>
    <property type="match status" value="1"/>
</dbReference>
<feature type="active site" description="Proton donor" evidence="12">
    <location>
        <position position="104"/>
    </location>
</feature>
<comment type="cofactor">
    <cofactor evidence="11 13">
        <name>FMN</name>
        <dbReference type="ChEBI" id="CHEBI:58210"/>
    </cofactor>
</comment>
<name>A0A0F6SHX2_9BACT</name>
<evidence type="ECO:0000313" key="15">
    <source>
        <dbReference type="EMBL" id="AKF11189.1"/>
    </source>
</evidence>
<dbReference type="EC" id="1.3.1.-" evidence="11"/>
<evidence type="ECO:0000259" key="14">
    <source>
        <dbReference type="Pfam" id="PF01207"/>
    </source>
</evidence>